<keyword evidence="2" id="KW-0255">Endonuclease</keyword>
<accession>A0ABT2NB24</accession>
<gene>
    <name evidence="2" type="ORF">NG792_18345</name>
</gene>
<comment type="caution">
    <text evidence="2">The sequence shown here is derived from an EMBL/GenBank/DDBJ whole genome shotgun (WGS) entry which is preliminary data.</text>
</comment>
<protein>
    <submittedName>
        <fullName evidence="2">Uma2 family endonuclease</fullName>
    </submittedName>
</protein>
<keyword evidence="3" id="KW-1185">Reference proteome</keyword>
<dbReference type="InterPro" id="IPR011335">
    <property type="entry name" value="Restrct_endonuc-II-like"/>
</dbReference>
<sequence>MTIATQKNLTFDQFLAQYPEDGGFYELVNGELVEMRATRNHDDVADFIADGFKGEIHRMNLNYVVKNTAVIRTVSAAGIEQGRQPDVAVIDRDVWRSDRSDYNGLREPIQVAVEVTSTNWEDDYLDKFEEYQRLGIPEYWIVDYLAVGSRGFLGNPKVPTVFVFTLESPGQYRRTQFTGGDRILSPTFPELSLTAQQVLTA</sequence>
<evidence type="ECO:0000259" key="1">
    <source>
        <dbReference type="Pfam" id="PF05685"/>
    </source>
</evidence>
<dbReference type="Pfam" id="PF05685">
    <property type="entry name" value="Uma2"/>
    <property type="match status" value="1"/>
</dbReference>
<name>A0ABT2NB24_9CYAN</name>
<reference evidence="2 3" key="1">
    <citation type="journal article" date="2022" name="Front. Microbiol.">
        <title>High genomic differentiation and limited gene flow indicate recent cryptic speciation within the genus Laspinema (cyanobacteria).</title>
        <authorList>
            <person name="Stanojkovic A."/>
            <person name="Skoupy S."/>
            <person name="Skaloud P."/>
            <person name="Dvorak P."/>
        </authorList>
    </citation>
    <scope>NUCLEOTIDE SEQUENCE [LARGE SCALE GENOMIC DNA]</scope>
    <source>
        <strain evidence="2 3">D3b</strain>
    </source>
</reference>
<dbReference type="EMBL" id="JAMXFA010000026">
    <property type="protein sequence ID" value="MCT7979681.1"/>
    <property type="molecule type" value="Genomic_DNA"/>
</dbReference>
<dbReference type="GO" id="GO:0004519">
    <property type="term" value="F:endonuclease activity"/>
    <property type="evidence" value="ECO:0007669"/>
    <property type="project" value="UniProtKB-KW"/>
</dbReference>
<dbReference type="PANTHER" id="PTHR34107:SF2">
    <property type="entry name" value="SLL0888 PROTEIN"/>
    <property type="match status" value="1"/>
</dbReference>
<dbReference type="Proteomes" id="UP001525961">
    <property type="component" value="Unassembled WGS sequence"/>
</dbReference>
<keyword evidence="2" id="KW-0540">Nuclease</keyword>
<proteinExistence type="predicted"/>
<dbReference type="PANTHER" id="PTHR34107">
    <property type="entry name" value="SLL0198 PROTEIN-RELATED"/>
    <property type="match status" value="1"/>
</dbReference>
<dbReference type="InterPro" id="IPR008538">
    <property type="entry name" value="Uma2"/>
</dbReference>
<organism evidence="2 3">
    <name type="scientific">Laspinema olomoucense D3b</name>
    <dbReference type="NCBI Taxonomy" id="2953688"/>
    <lineage>
        <taxon>Bacteria</taxon>
        <taxon>Bacillati</taxon>
        <taxon>Cyanobacteriota</taxon>
        <taxon>Cyanophyceae</taxon>
        <taxon>Oscillatoriophycideae</taxon>
        <taxon>Oscillatoriales</taxon>
        <taxon>Laspinemataceae</taxon>
        <taxon>Laspinema</taxon>
        <taxon>Laspinema olomoucense</taxon>
    </lineage>
</organism>
<feature type="domain" description="Putative restriction endonuclease" evidence="1">
    <location>
        <begin position="12"/>
        <end position="195"/>
    </location>
</feature>
<dbReference type="Gene3D" id="3.90.1570.10">
    <property type="entry name" value="tt1808, chain A"/>
    <property type="match status" value="1"/>
</dbReference>
<dbReference type="InterPro" id="IPR012296">
    <property type="entry name" value="Nuclease_put_TT1808"/>
</dbReference>
<evidence type="ECO:0000313" key="3">
    <source>
        <dbReference type="Proteomes" id="UP001525961"/>
    </source>
</evidence>
<evidence type="ECO:0000313" key="2">
    <source>
        <dbReference type="EMBL" id="MCT7979681.1"/>
    </source>
</evidence>
<keyword evidence="2" id="KW-0378">Hydrolase</keyword>
<dbReference type="SUPFAM" id="SSF52980">
    <property type="entry name" value="Restriction endonuclease-like"/>
    <property type="match status" value="1"/>
</dbReference>
<dbReference type="CDD" id="cd06260">
    <property type="entry name" value="DUF820-like"/>
    <property type="match status" value="1"/>
</dbReference>